<evidence type="ECO:0000256" key="1">
    <source>
        <dbReference type="SAM" id="MobiDB-lite"/>
    </source>
</evidence>
<comment type="caution">
    <text evidence="3">The sequence shown here is derived from an EMBL/GenBank/DDBJ whole genome shotgun (WGS) entry which is preliminary data.</text>
</comment>
<keyword evidence="4" id="KW-1185">Reference proteome</keyword>
<dbReference type="AlphaFoldDB" id="A0A917Z944"/>
<name>A0A917Z944_9ACTN</name>
<organism evidence="3 4">
    <name type="scientific">Nonomuraea cavernae</name>
    <dbReference type="NCBI Taxonomy" id="2045107"/>
    <lineage>
        <taxon>Bacteria</taxon>
        <taxon>Bacillati</taxon>
        <taxon>Actinomycetota</taxon>
        <taxon>Actinomycetes</taxon>
        <taxon>Streptosporangiales</taxon>
        <taxon>Streptosporangiaceae</taxon>
        <taxon>Nonomuraea</taxon>
    </lineage>
</organism>
<feature type="signal peptide" evidence="2">
    <location>
        <begin position="1"/>
        <end position="25"/>
    </location>
</feature>
<evidence type="ECO:0000313" key="3">
    <source>
        <dbReference type="EMBL" id="GGO76338.1"/>
    </source>
</evidence>
<sequence length="282" mass="29111">MGSRTAISAGVLVMTLAAIPLTAPAATAADCPSGGGLLGGVTDGLCDVVGVVTGTVDTLTGDTLKPVTKGLNDTTGKVLGTVGEVAPTTAPSREHTPEPSQRGTLLPETLGEVCLPVLACDGQADEAEAPKATPKESEPAPEPTESADERAREQDRDDAAAPTPAPTTGPTPPQSEPYLMDTSLPEREDPVADEPTVDTDDARIDLLWPHPFARELSEPLRQRVVRPSSPASDVAGTGLTIALLLSAIAATRIVQQRRQRGARPASIPFEPAHTAGGRHRLA</sequence>
<evidence type="ECO:0000256" key="2">
    <source>
        <dbReference type="SAM" id="SignalP"/>
    </source>
</evidence>
<reference evidence="3" key="2">
    <citation type="submission" date="2020-09" db="EMBL/GenBank/DDBJ databases">
        <authorList>
            <person name="Sun Q."/>
            <person name="Zhou Y."/>
        </authorList>
    </citation>
    <scope>NUCLEOTIDE SEQUENCE</scope>
    <source>
        <strain evidence="3">CGMCC 4.7368</strain>
    </source>
</reference>
<feature type="compositionally biased region" description="Basic and acidic residues" evidence="1">
    <location>
        <begin position="147"/>
        <end position="159"/>
    </location>
</feature>
<keyword evidence="2" id="KW-0732">Signal</keyword>
<accession>A0A917Z944</accession>
<dbReference type="Proteomes" id="UP000646523">
    <property type="component" value="Unassembled WGS sequence"/>
</dbReference>
<dbReference type="EMBL" id="BMNH01000019">
    <property type="protein sequence ID" value="GGO76338.1"/>
    <property type="molecule type" value="Genomic_DNA"/>
</dbReference>
<feature type="region of interest" description="Disordered" evidence="1">
    <location>
        <begin position="125"/>
        <end position="198"/>
    </location>
</feature>
<dbReference type="RefSeq" id="WP_189126921.1">
    <property type="nucleotide sequence ID" value="NZ_BMNH01000019.1"/>
</dbReference>
<gene>
    <name evidence="3" type="ORF">GCM10012289_53470</name>
</gene>
<evidence type="ECO:0000313" key="4">
    <source>
        <dbReference type="Proteomes" id="UP000646523"/>
    </source>
</evidence>
<feature type="chain" id="PRO_5038931394" evidence="2">
    <location>
        <begin position="26"/>
        <end position="282"/>
    </location>
</feature>
<protein>
    <submittedName>
        <fullName evidence="3">Uncharacterized protein</fullName>
    </submittedName>
</protein>
<feature type="compositionally biased region" description="Pro residues" evidence="1">
    <location>
        <begin position="163"/>
        <end position="175"/>
    </location>
</feature>
<feature type="region of interest" description="Disordered" evidence="1">
    <location>
        <begin position="258"/>
        <end position="282"/>
    </location>
</feature>
<proteinExistence type="predicted"/>
<reference evidence="3" key="1">
    <citation type="journal article" date="2014" name="Int. J. Syst. Evol. Microbiol.">
        <title>Complete genome sequence of Corynebacterium casei LMG S-19264T (=DSM 44701T), isolated from a smear-ripened cheese.</title>
        <authorList>
            <consortium name="US DOE Joint Genome Institute (JGI-PGF)"/>
            <person name="Walter F."/>
            <person name="Albersmeier A."/>
            <person name="Kalinowski J."/>
            <person name="Ruckert C."/>
        </authorList>
    </citation>
    <scope>NUCLEOTIDE SEQUENCE</scope>
    <source>
        <strain evidence="3">CGMCC 4.7368</strain>
    </source>
</reference>